<evidence type="ECO:0000313" key="3">
    <source>
        <dbReference type="Proteomes" id="UP000257032"/>
    </source>
</evidence>
<feature type="transmembrane region" description="Helical" evidence="1">
    <location>
        <begin position="63"/>
        <end position="82"/>
    </location>
</feature>
<evidence type="ECO:0000313" key="2">
    <source>
        <dbReference type="EMBL" id="RDY67989.1"/>
    </source>
</evidence>
<evidence type="ECO:0000256" key="1">
    <source>
        <dbReference type="SAM" id="Phobius"/>
    </source>
</evidence>
<dbReference type="Proteomes" id="UP000257032">
    <property type="component" value="Unassembled WGS sequence"/>
</dbReference>
<name>A0A3D8VFE1_9BACI</name>
<gene>
    <name evidence="2" type="ORF">DXT76_18840</name>
</gene>
<keyword evidence="1" id="KW-0472">Membrane</keyword>
<sequence>MSNPNIYGLCCRYKGRSVRIAGRDGRVHFGSITRVSPHQVWLLPSRGPGGFGYGFYGGYGYGYGYPIALAAIAGITLAAAFFW</sequence>
<reference evidence="2 3" key="1">
    <citation type="submission" date="2018-08" db="EMBL/GenBank/DDBJ databases">
        <title>Genome sequence of strict halophilic Halobacillus trueperi SS1 isolated from Lunsu, a salty water body of North West Himalayas.</title>
        <authorList>
            <person name="Gupta S."/>
            <person name="Sharma P."/>
            <person name="Dev K."/>
            <person name="Baumler D."/>
            <person name="Sourirajan A."/>
        </authorList>
    </citation>
    <scope>NUCLEOTIDE SEQUENCE [LARGE SCALE GENOMIC DNA]</scope>
    <source>
        <strain evidence="2 3">SS1</strain>
    </source>
</reference>
<keyword evidence="1" id="KW-1133">Transmembrane helix</keyword>
<protein>
    <submittedName>
        <fullName evidence="2">Uncharacterized protein</fullName>
    </submittedName>
</protein>
<proteinExistence type="predicted"/>
<dbReference type="RefSeq" id="WP_115895021.1">
    <property type="nucleotide sequence ID" value="NZ_QTLC01000071.1"/>
</dbReference>
<comment type="caution">
    <text evidence="2">The sequence shown here is derived from an EMBL/GenBank/DDBJ whole genome shotgun (WGS) entry which is preliminary data.</text>
</comment>
<dbReference type="AlphaFoldDB" id="A0A3D8VFE1"/>
<accession>A0A3D8VFE1</accession>
<dbReference type="EMBL" id="QTLC01000071">
    <property type="protein sequence ID" value="RDY67989.1"/>
    <property type="molecule type" value="Genomic_DNA"/>
</dbReference>
<keyword evidence="1" id="KW-0812">Transmembrane</keyword>
<organism evidence="2 3">
    <name type="scientific">Halobacillus trueperi</name>
    <dbReference type="NCBI Taxonomy" id="156205"/>
    <lineage>
        <taxon>Bacteria</taxon>
        <taxon>Bacillati</taxon>
        <taxon>Bacillota</taxon>
        <taxon>Bacilli</taxon>
        <taxon>Bacillales</taxon>
        <taxon>Bacillaceae</taxon>
        <taxon>Halobacillus</taxon>
    </lineage>
</organism>